<keyword evidence="3" id="KW-1185">Reference proteome</keyword>
<protein>
    <recommendedName>
        <fullName evidence="1">Amidase domain-containing protein</fullName>
    </recommendedName>
</protein>
<dbReference type="InterPro" id="IPR036928">
    <property type="entry name" value="AS_sf"/>
</dbReference>
<proteinExistence type="predicted"/>
<dbReference type="OrthoDB" id="566138at2759"/>
<comment type="caution">
    <text evidence="2">The sequence shown here is derived from an EMBL/GenBank/DDBJ whole genome shotgun (WGS) entry which is preliminary data.</text>
</comment>
<gene>
    <name evidence="2" type="ORF">OCU04_007762</name>
</gene>
<dbReference type="SUPFAM" id="SSF75304">
    <property type="entry name" value="Amidase signature (AS) enzymes"/>
    <property type="match status" value="1"/>
</dbReference>
<accession>A0A9X0AJG4</accession>
<evidence type="ECO:0000259" key="1">
    <source>
        <dbReference type="Pfam" id="PF01425"/>
    </source>
</evidence>
<evidence type="ECO:0000313" key="3">
    <source>
        <dbReference type="Proteomes" id="UP001152300"/>
    </source>
</evidence>
<dbReference type="PANTHER" id="PTHR42678">
    <property type="entry name" value="AMIDASE"/>
    <property type="match status" value="1"/>
</dbReference>
<organism evidence="2 3">
    <name type="scientific">Sclerotinia nivalis</name>
    <dbReference type="NCBI Taxonomy" id="352851"/>
    <lineage>
        <taxon>Eukaryota</taxon>
        <taxon>Fungi</taxon>
        <taxon>Dikarya</taxon>
        <taxon>Ascomycota</taxon>
        <taxon>Pezizomycotina</taxon>
        <taxon>Leotiomycetes</taxon>
        <taxon>Helotiales</taxon>
        <taxon>Sclerotiniaceae</taxon>
        <taxon>Sclerotinia</taxon>
    </lineage>
</organism>
<evidence type="ECO:0000313" key="2">
    <source>
        <dbReference type="EMBL" id="KAJ8063912.1"/>
    </source>
</evidence>
<dbReference type="Proteomes" id="UP001152300">
    <property type="component" value="Unassembled WGS sequence"/>
</dbReference>
<feature type="domain" description="Amidase" evidence="1">
    <location>
        <begin position="49"/>
        <end position="508"/>
    </location>
</feature>
<dbReference type="Pfam" id="PF01425">
    <property type="entry name" value="Amidase"/>
    <property type="match status" value="1"/>
</dbReference>
<dbReference type="Gene3D" id="3.90.1300.10">
    <property type="entry name" value="Amidase signature (AS) domain"/>
    <property type="match status" value="1"/>
</dbReference>
<dbReference type="InterPro" id="IPR023631">
    <property type="entry name" value="Amidase_dom"/>
</dbReference>
<reference evidence="2" key="1">
    <citation type="submission" date="2022-11" db="EMBL/GenBank/DDBJ databases">
        <title>Genome Resource of Sclerotinia nivalis Strain SnTB1, a Plant Pathogen Isolated from American Ginseng.</title>
        <authorList>
            <person name="Fan S."/>
        </authorList>
    </citation>
    <scope>NUCLEOTIDE SEQUENCE</scope>
    <source>
        <strain evidence="2">SnTB1</strain>
    </source>
</reference>
<dbReference type="PANTHER" id="PTHR42678:SF34">
    <property type="entry name" value="OS04G0183300 PROTEIN"/>
    <property type="match status" value="1"/>
</dbReference>
<dbReference type="AlphaFoldDB" id="A0A9X0AJG4"/>
<name>A0A9X0AJG4_9HELO</name>
<dbReference type="EMBL" id="JAPEIS010000008">
    <property type="protein sequence ID" value="KAJ8063912.1"/>
    <property type="molecule type" value="Genomic_DNA"/>
</dbReference>
<sequence>MCDFKSIVDIFRSRLVPRRRTMPTLKLDQISISEILQGLKNGHFSSEGLVRTYIKRIEQVNSIVHVVSEVNHNAVEIAREKDEERSRGSARGSLHGVPILIKNLFFATDGLKTTFGCTGLLEAIPSIEATTIIKLREQGAIILGIANGSQWANNRCTPGWSAVGGQCLGIYFKDQHPKGSSSGSAVGTALGLCAAALGSETSGSVILPAQRSAIVGIKPTVGMTSRYGIYLASDSQDTAGVLARSVKDAALMLTVIAGEDQKDPITILDPRDSISCRKPNKPPDFTRACKSRKLDGVRIAIPRHILKNVDPTTIHLFTNAINTIKSLGAIIVDPASYSKFNPDRSSFTGDEYDLALRVDIYYNMKKSLSHFPTNPHSLYTLSDIISYTIATPAEEASTRGYSFFESCLEAGKTYSPNSEEYKNSKNEREYMGKQIPKLLDKFECDMIVLPTCVAVEPADVGGNPVVSVPMGYYPAGTEISRLNGMVDVGPGIPIGICFIGRRWDEEKLIAAAYAYEQATMWRERGKMVVKCDIELPSPISGFGQKDEEI</sequence>